<protein>
    <recommendedName>
        <fullName evidence="4">Thioredoxin domain-containing protein</fullName>
    </recommendedName>
</protein>
<organism evidence="2 3">
    <name type="scientific">Janibacter alkaliphilus</name>
    <dbReference type="NCBI Taxonomy" id="1069963"/>
    <lineage>
        <taxon>Bacteria</taxon>
        <taxon>Bacillati</taxon>
        <taxon>Actinomycetota</taxon>
        <taxon>Actinomycetes</taxon>
        <taxon>Micrococcales</taxon>
        <taxon>Intrasporangiaceae</taxon>
        <taxon>Janibacter</taxon>
    </lineage>
</organism>
<dbReference type="EMBL" id="JACBZX010000001">
    <property type="protein sequence ID" value="NYG37075.1"/>
    <property type="molecule type" value="Genomic_DNA"/>
</dbReference>
<keyword evidence="1" id="KW-0812">Transmembrane</keyword>
<feature type="transmembrane region" description="Helical" evidence="1">
    <location>
        <begin position="6"/>
        <end position="26"/>
    </location>
</feature>
<gene>
    <name evidence="2" type="ORF">BJY28_001544</name>
</gene>
<dbReference type="AlphaFoldDB" id="A0A852XEX1"/>
<proteinExistence type="predicted"/>
<keyword evidence="1" id="KW-1133">Transmembrane helix</keyword>
<keyword evidence="3" id="KW-1185">Reference proteome</keyword>
<accession>A0A852XEX1</accession>
<name>A0A852XEX1_9MICO</name>
<evidence type="ECO:0000313" key="2">
    <source>
        <dbReference type="EMBL" id="NYG37075.1"/>
    </source>
</evidence>
<keyword evidence="1" id="KW-0472">Membrane</keyword>
<dbReference type="SUPFAM" id="SSF52833">
    <property type="entry name" value="Thioredoxin-like"/>
    <property type="match status" value="1"/>
</dbReference>
<comment type="caution">
    <text evidence="2">The sequence shown here is derived from an EMBL/GenBank/DDBJ whole genome shotgun (WGS) entry which is preliminary data.</text>
</comment>
<reference evidence="2 3" key="1">
    <citation type="submission" date="2020-07" db="EMBL/GenBank/DDBJ databases">
        <title>Sequencing the genomes of 1000 actinobacteria strains.</title>
        <authorList>
            <person name="Klenk H.-P."/>
        </authorList>
    </citation>
    <scope>NUCLEOTIDE SEQUENCE [LARGE SCALE GENOMIC DNA]</scope>
    <source>
        <strain evidence="2 3">DSM 24723</strain>
    </source>
</reference>
<evidence type="ECO:0000313" key="3">
    <source>
        <dbReference type="Proteomes" id="UP000592181"/>
    </source>
</evidence>
<evidence type="ECO:0008006" key="4">
    <source>
        <dbReference type="Google" id="ProtNLM"/>
    </source>
</evidence>
<dbReference type="InterPro" id="IPR036249">
    <property type="entry name" value="Thioredoxin-like_sf"/>
</dbReference>
<dbReference type="Proteomes" id="UP000592181">
    <property type="component" value="Unassembled WGS sequence"/>
</dbReference>
<sequence>MDPLIALVVLSWLAIVVLYLGLAAVLREVRMLRREVATATTSWDPREVDEVVSMPGLACSGGPTLVLAADSSCPMCRLLTATLAEQHAQLDAPALVLGYQAREEWGELDERLRYVQDEDAWQQIAHLSPPVLLLLDKSGAAREVTMPSSRDEALVLMQQWGVARSSAR</sequence>
<evidence type="ECO:0000256" key="1">
    <source>
        <dbReference type="SAM" id="Phobius"/>
    </source>
</evidence>
<dbReference type="RefSeq" id="WP_179462502.1">
    <property type="nucleotide sequence ID" value="NZ_JACBZX010000001.1"/>
</dbReference>